<evidence type="ECO:0000259" key="1">
    <source>
        <dbReference type="Pfam" id="PF01370"/>
    </source>
</evidence>
<keyword evidence="3" id="KW-1185">Reference proteome</keyword>
<gene>
    <name evidence="2" type="ORF">NPE20_23385</name>
</gene>
<dbReference type="Pfam" id="PF01370">
    <property type="entry name" value="Epimerase"/>
    <property type="match status" value="1"/>
</dbReference>
<dbReference type="EMBL" id="JANHOH010000010">
    <property type="protein sequence ID" value="MCQ6960943.1"/>
    <property type="molecule type" value="Genomic_DNA"/>
</dbReference>
<organism evidence="2 3">
    <name type="scientific">Mucilaginibacter aquariorum</name>
    <dbReference type="NCBI Taxonomy" id="2967225"/>
    <lineage>
        <taxon>Bacteria</taxon>
        <taxon>Pseudomonadati</taxon>
        <taxon>Bacteroidota</taxon>
        <taxon>Sphingobacteriia</taxon>
        <taxon>Sphingobacteriales</taxon>
        <taxon>Sphingobacteriaceae</taxon>
        <taxon>Mucilaginibacter</taxon>
    </lineage>
</organism>
<dbReference type="InterPro" id="IPR050177">
    <property type="entry name" value="Lipid_A_modif_metabolic_enz"/>
</dbReference>
<name>A0ABT1T8Z6_9SPHI</name>
<dbReference type="Gene3D" id="3.40.50.720">
    <property type="entry name" value="NAD(P)-binding Rossmann-like Domain"/>
    <property type="match status" value="1"/>
</dbReference>
<dbReference type="PANTHER" id="PTHR43245:SF58">
    <property type="entry name" value="BLL5923 PROTEIN"/>
    <property type="match status" value="1"/>
</dbReference>
<sequence length="305" mass="33166">MNQNNHYLLTGASGFLGRIIKAYLTSIGYTVTGLDLHGQSINVDITKQFKLDVDINLQVVVHAAGKAHSIPKNSEEEKVFYDVNFEGTKNICAAIELLKQKPKSFIFISTVAVYGLDSGNMISEGHPLNGMTPYAKSKILAENWLAEWARRNDIILGILRLPLIAGPNPPGNLGAMINGIRTGRYLSIGSASAKKSVIWQEDIASIIPTLANVGGTYNLTDGNNPSFKQLELVIAKSLGKKKPASIPFFLAKILALTGDILGPRFPINSDKLKKITSNLTFDDSKACNDINWSPSSVIEKLSKEL</sequence>
<feature type="domain" description="NAD-dependent epimerase/dehydratase" evidence="1">
    <location>
        <begin position="8"/>
        <end position="212"/>
    </location>
</feature>
<dbReference type="RefSeq" id="WP_256541113.1">
    <property type="nucleotide sequence ID" value="NZ_JANHOH010000010.1"/>
</dbReference>
<dbReference type="InterPro" id="IPR001509">
    <property type="entry name" value="Epimerase_deHydtase"/>
</dbReference>
<dbReference type="SUPFAM" id="SSF51735">
    <property type="entry name" value="NAD(P)-binding Rossmann-fold domains"/>
    <property type="match status" value="1"/>
</dbReference>
<dbReference type="Proteomes" id="UP001204376">
    <property type="component" value="Unassembled WGS sequence"/>
</dbReference>
<reference evidence="2 3" key="1">
    <citation type="submission" date="2022-07" db="EMBL/GenBank/DDBJ databases">
        <title>Mucilaginibacter sp. JC4.</title>
        <authorList>
            <person name="Le V."/>
            <person name="Ko S.-R."/>
            <person name="Ahn C.-Y."/>
            <person name="Oh H.-M."/>
        </authorList>
    </citation>
    <scope>NUCLEOTIDE SEQUENCE [LARGE SCALE GENOMIC DNA]</scope>
    <source>
        <strain evidence="2 3">JC4</strain>
    </source>
</reference>
<evidence type="ECO:0000313" key="2">
    <source>
        <dbReference type="EMBL" id="MCQ6960943.1"/>
    </source>
</evidence>
<dbReference type="InterPro" id="IPR036291">
    <property type="entry name" value="NAD(P)-bd_dom_sf"/>
</dbReference>
<proteinExistence type="predicted"/>
<protein>
    <submittedName>
        <fullName evidence="2">NAD-dependent epimerase/dehydratase family protein</fullName>
    </submittedName>
</protein>
<dbReference type="PANTHER" id="PTHR43245">
    <property type="entry name" value="BIFUNCTIONAL POLYMYXIN RESISTANCE PROTEIN ARNA"/>
    <property type="match status" value="1"/>
</dbReference>
<accession>A0ABT1T8Z6</accession>
<comment type="caution">
    <text evidence="2">The sequence shown here is derived from an EMBL/GenBank/DDBJ whole genome shotgun (WGS) entry which is preliminary data.</text>
</comment>
<evidence type="ECO:0000313" key="3">
    <source>
        <dbReference type="Proteomes" id="UP001204376"/>
    </source>
</evidence>